<proteinExistence type="predicted"/>
<gene>
    <name evidence="1" type="ORF">CVT26_008073</name>
</gene>
<evidence type="ECO:0000313" key="1">
    <source>
        <dbReference type="EMBL" id="PPR03225.1"/>
    </source>
</evidence>
<comment type="caution">
    <text evidence="1">The sequence shown here is derived from an EMBL/GenBank/DDBJ whole genome shotgun (WGS) entry which is preliminary data.</text>
</comment>
<dbReference type="InParanoid" id="A0A409YJQ2"/>
<dbReference type="AlphaFoldDB" id="A0A409YJQ2"/>
<dbReference type="Proteomes" id="UP000284706">
    <property type="component" value="Unassembled WGS sequence"/>
</dbReference>
<keyword evidence="2" id="KW-1185">Reference proteome</keyword>
<reference evidence="1 2" key="1">
    <citation type="journal article" date="2018" name="Evol. Lett.">
        <title>Horizontal gene cluster transfer increased hallucinogenic mushroom diversity.</title>
        <authorList>
            <person name="Reynolds H.T."/>
            <person name="Vijayakumar V."/>
            <person name="Gluck-Thaler E."/>
            <person name="Korotkin H.B."/>
            <person name="Matheny P.B."/>
            <person name="Slot J.C."/>
        </authorList>
    </citation>
    <scope>NUCLEOTIDE SEQUENCE [LARGE SCALE GENOMIC DNA]</scope>
    <source>
        <strain evidence="1 2">SRW20</strain>
    </source>
</reference>
<accession>A0A409YJQ2</accession>
<organism evidence="1 2">
    <name type="scientific">Gymnopilus dilepis</name>
    <dbReference type="NCBI Taxonomy" id="231916"/>
    <lineage>
        <taxon>Eukaryota</taxon>
        <taxon>Fungi</taxon>
        <taxon>Dikarya</taxon>
        <taxon>Basidiomycota</taxon>
        <taxon>Agaricomycotina</taxon>
        <taxon>Agaricomycetes</taxon>
        <taxon>Agaricomycetidae</taxon>
        <taxon>Agaricales</taxon>
        <taxon>Agaricineae</taxon>
        <taxon>Hymenogastraceae</taxon>
        <taxon>Gymnopilus</taxon>
    </lineage>
</organism>
<evidence type="ECO:0000313" key="2">
    <source>
        <dbReference type="Proteomes" id="UP000284706"/>
    </source>
</evidence>
<name>A0A409YJQ2_9AGAR</name>
<dbReference type="EMBL" id="NHYE01000764">
    <property type="protein sequence ID" value="PPR03225.1"/>
    <property type="molecule type" value="Genomic_DNA"/>
</dbReference>
<protein>
    <submittedName>
        <fullName evidence="1">Uncharacterized protein</fullName>
    </submittedName>
</protein>
<sequence>MSKCIRVHYQLYQSRYRFEMIESCNSYPSLTSTFLLYSLVIPYFLYNAYHDHWLSDIKIKPARPSYQTLSDVRPVLSSPTICRARKLSIYLPLRVANLNTAAGKGELGYTWGVWRWRDRKNVLKLKLGAAVDRDVGSGCRDGDSDGTELWVDAASGQPVWTDTAPRSLKKSRSAICYDQRSRMFSEFRGRRQISPRIDQCTGRQVAGAVGGISANANREGSGASRNGWRSARPAHAPKVGFQVRSGRSASREEVKVGCAAGSHMKSAFVARPSSIGCGLDQEDMTGISAAKTGMAGDIDNRPSLRVNTHLIRMSLPIWTRERARRLRPLTEFPIPSKTSDFRLSLLFQDPSGQTTVMNATGESVDRPMSASKFILSPSEFDGVATVANLFDLHESDPKRCSKVKELEPLGGRPVVWSTRSHRAMDLQTKSVHRRSNSTWSKDAYICCFLHITTQSTSTWRDIRTGALDDPRADLFTSFSIGARISGRKEYMRWREVTGDDCLTLAGKGSRYLALVAGHGGCRLLDGLGV</sequence>